<organism evidence="1 2">
    <name type="scientific">Aureibacter tunicatorum</name>
    <dbReference type="NCBI Taxonomy" id="866807"/>
    <lineage>
        <taxon>Bacteria</taxon>
        <taxon>Pseudomonadati</taxon>
        <taxon>Bacteroidota</taxon>
        <taxon>Cytophagia</taxon>
        <taxon>Cytophagales</taxon>
        <taxon>Persicobacteraceae</taxon>
        <taxon>Aureibacter</taxon>
    </lineage>
</organism>
<dbReference type="Gene3D" id="3.40.50.300">
    <property type="entry name" value="P-loop containing nucleotide triphosphate hydrolases"/>
    <property type="match status" value="1"/>
</dbReference>
<dbReference type="EMBL" id="JAVDQD010000003">
    <property type="protein sequence ID" value="MDR6239949.1"/>
    <property type="molecule type" value="Genomic_DNA"/>
</dbReference>
<evidence type="ECO:0008006" key="3">
    <source>
        <dbReference type="Google" id="ProtNLM"/>
    </source>
</evidence>
<keyword evidence="2" id="KW-1185">Reference proteome</keyword>
<evidence type="ECO:0000313" key="2">
    <source>
        <dbReference type="Proteomes" id="UP001185092"/>
    </source>
</evidence>
<reference evidence="1" key="1">
    <citation type="submission" date="2023-07" db="EMBL/GenBank/DDBJ databases">
        <title>Genomic Encyclopedia of Type Strains, Phase IV (KMG-IV): sequencing the most valuable type-strain genomes for metagenomic binning, comparative biology and taxonomic classification.</title>
        <authorList>
            <person name="Goeker M."/>
        </authorList>
    </citation>
    <scope>NUCLEOTIDE SEQUENCE</scope>
    <source>
        <strain evidence="1">DSM 26174</strain>
    </source>
</reference>
<comment type="caution">
    <text evidence="1">The sequence shown here is derived from an EMBL/GenBank/DDBJ whole genome shotgun (WGS) entry which is preliminary data.</text>
</comment>
<proteinExistence type="predicted"/>
<gene>
    <name evidence="1" type="ORF">HNQ88_002997</name>
</gene>
<dbReference type="Proteomes" id="UP001185092">
    <property type="component" value="Unassembled WGS sequence"/>
</dbReference>
<accession>A0AAE4BR83</accession>
<dbReference type="RefSeq" id="WP_309939760.1">
    <property type="nucleotide sequence ID" value="NZ_AP025305.1"/>
</dbReference>
<protein>
    <recommendedName>
        <fullName evidence="3">ATP-binding protein</fullName>
    </recommendedName>
</protein>
<sequence length="1757" mass="207014">MARKITTAKQSSGAGFLFEDKVFSWFAITLLTQDFPFSNISANVCEIAFQARSKGWLFDDLVLTMKTSSENTFNIPITVKSNVQFSGNGPNTELLTDLWEQYLNEESTVFDKQNDYLCIVNSPLGSVLSADLNRLLKAARSSTYEILESNISQGEKGSFSKRQIKLLKGFKCPSELALKHNIDDKDIWKLLSRVILLEFDFENAPSKDESKLIQNCKNCLSNADNSQADLLKIKLCEIRSELSANEGSFINYQTLVDDIRLLFNLKGLPQHEADWKKIASITSQKCNSIQDKIGGEVKLERGQELSAFKQMIRESSFVFLLGKSGYGKSVLLKHFFQELDLSNKIKTIWLDSDIIYSNNLEDFFDLSNSFVEIIKQSQDQEGYIIIDSVERFCKEEHLKLLFSFLNYIKQNQTPWKVIFSCQSNDYEDIIKGLYRINLCLSHKVFDLQTIENEKLIIVQQKFPALANLFKHNHLNDILKNLKYLDLLAFNLSKDTNVEINDFFGESNIIDLIWNEEVENVKYDNAEQRSRFLQLLSENQAEKMTFSTSQSDFNIWELSPVTSLKKSKLLRVVNDRLAFEHDLFSDWARYKLIKDKSDTFKEYVVSKNILSPLWGRSIRLYGVYLLEKEVSVDSWIETFSDLNENIPNEKIIQDLLLDSIIYSNSTFRFLELLYFFFIENEGQILKRFVDRFLLKATKPNPQILKLAEEMGGITKSEASIYHRIPNYSYWFPVVEFLRKYIDSFIPLLGDKVAELGKVWLLNTPEDFHLREEIAFCVFKNTEWVFNMKLNNGWIKDDIDEKVYKSMLLGVYDMPKENIDICLKLCKRKKFQNQERKLLKSDFSRHERILEKVEIRKPIQWEDGPYEMVDETFSEVFLSTEFSYGLISLYPDKAKEIILALLIDPPCAISFNYDFHYKYDINEPHDWHPPYYGRGPFLDFLNVNSNIGIDTIISLVNFATSQWAKVEEFNKRQVPTLKMEFEERKLSFIGDYRIYFWYRAAGGAPHAISSALMALEKFLINSIDKGENIEPFIKQILKNANSVCFIGLLCFIGKYHSSLFLGILQPVLSIFDLYRWETSLMNTEGHQMLGLTDLDENIMNEIREWNNLECRRIPIYFTGHQLFKQTYQSNNFYKKIIELWNKELYKDEEKDGTDLLKMNFIAQFDLENYEVLENNGETIFEYNEPKKLNEKLTPLRIESEKPIIEMHSIEYLREINTGGKYSKDELNEVWEKVFLESKISLTPEKYHKFANEISSLFEVLKLLFEHQNLWIDKYDNHVNWTIDFLEKVLIKAPYRQDDYYEVGLSSAWSDSIARFLPKLWSKNLKNKKIRRSLGLLFLKSANKTNKILFSNIAKELRWNQQDFIQLQNLAIKWSSGIYDFNNTDNYEKLPSVYEETKYQKLIKRIFNRDKDITWIVLYGDKILKEFINDKTEKVIINLLDKKSSTNSASRKNYEARKYREKRGFDTQLLQNVFSPTPEFSDVKDISEYKYLLLLWDQLVGQIINENEDIISYSEVNSEYPNEFSSWVLKRISRHILRLKKEDNPSRYWKPILSYGYLCPKQSHFFLENYFLNDFNEEKNKIKFHEEWEQMILFCSQSENWKSKGVKTWNNRDIEQSLYGVSYDQIDIWDDDHKDLLKLSSKNIIKWFFNNVHNYDRVRMLILLLRKKSGGVLLKEGLTVLYCFVKWYTQILSIPAPDGKVHRQFEYNESFARTASYLWEEYRDVIKKDKELYNNYKVIVMYLVSINEPIGLELQNRILD</sequence>
<evidence type="ECO:0000313" key="1">
    <source>
        <dbReference type="EMBL" id="MDR6239949.1"/>
    </source>
</evidence>
<dbReference type="SUPFAM" id="SSF52540">
    <property type="entry name" value="P-loop containing nucleoside triphosphate hydrolases"/>
    <property type="match status" value="1"/>
</dbReference>
<name>A0AAE4BR83_9BACT</name>
<dbReference type="InterPro" id="IPR027417">
    <property type="entry name" value="P-loop_NTPase"/>
</dbReference>